<evidence type="ECO:0000313" key="2">
    <source>
        <dbReference type="EMBL" id="MBO0416551.1"/>
    </source>
</evidence>
<dbReference type="InterPro" id="IPR051703">
    <property type="entry name" value="NF-kappa-B_Signaling_Reg"/>
</dbReference>
<dbReference type="InterPro" id="IPR017482">
    <property type="entry name" value="Lambda-type_endonuclease"/>
</dbReference>
<evidence type="ECO:0000313" key="3">
    <source>
        <dbReference type="Proteomes" id="UP000664349"/>
    </source>
</evidence>
<name>A0ABS3GNC2_9NEIS</name>
<accession>A0ABS3GNC2</accession>
<protein>
    <submittedName>
        <fullName evidence="2">YqaJ viral recombinase family protein</fullName>
    </submittedName>
</protein>
<dbReference type="InterPro" id="IPR019080">
    <property type="entry name" value="YqaJ_viral_recombinase"/>
</dbReference>
<gene>
    <name evidence="2" type="ORF">J1C50_13640</name>
</gene>
<dbReference type="Pfam" id="PF09588">
    <property type="entry name" value="YqaJ"/>
    <property type="match status" value="1"/>
</dbReference>
<dbReference type="Gene3D" id="3.90.320.10">
    <property type="match status" value="1"/>
</dbReference>
<dbReference type="PANTHER" id="PTHR46609">
    <property type="entry name" value="EXONUCLEASE, PHAGE-TYPE/RECB, C-TERMINAL DOMAIN-CONTAINING PROTEIN"/>
    <property type="match status" value="1"/>
</dbReference>
<keyword evidence="3" id="KW-1185">Reference proteome</keyword>
<reference evidence="2 3" key="1">
    <citation type="submission" date="2021-03" db="EMBL/GenBank/DDBJ databases">
        <title>First Case of infection caused by Chromobacterium haemolyticum derived from water in China.</title>
        <authorList>
            <person name="Chen J."/>
            <person name="Liu C."/>
        </authorList>
    </citation>
    <scope>NUCLEOTIDE SEQUENCE [LARGE SCALE GENOMIC DNA]</scope>
    <source>
        <strain evidence="2 3">WJ-5</strain>
    </source>
</reference>
<proteinExistence type="predicted"/>
<dbReference type="EMBL" id="JAFLRD010000010">
    <property type="protein sequence ID" value="MBO0416551.1"/>
    <property type="molecule type" value="Genomic_DNA"/>
</dbReference>
<dbReference type="PANTHER" id="PTHR46609:SF6">
    <property type="entry name" value="EXONUCLEASE, PHAGE-TYPE_RECB, C-TERMINAL DOMAIN-CONTAINING PROTEIN-RELATED"/>
    <property type="match status" value="1"/>
</dbReference>
<dbReference type="Proteomes" id="UP000664349">
    <property type="component" value="Unassembled WGS sequence"/>
</dbReference>
<dbReference type="InterPro" id="IPR011335">
    <property type="entry name" value="Restrct_endonuc-II-like"/>
</dbReference>
<comment type="caution">
    <text evidence="2">The sequence shown here is derived from an EMBL/GenBank/DDBJ whole genome shotgun (WGS) entry which is preliminary data.</text>
</comment>
<organism evidence="2 3">
    <name type="scientific">Chromobacterium haemolyticum</name>
    <dbReference type="NCBI Taxonomy" id="394935"/>
    <lineage>
        <taxon>Bacteria</taxon>
        <taxon>Pseudomonadati</taxon>
        <taxon>Pseudomonadota</taxon>
        <taxon>Betaproteobacteria</taxon>
        <taxon>Neisseriales</taxon>
        <taxon>Chromobacteriaceae</taxon>
        <taxon>Chromobacterium</taxon>
    </lineage>
</organism>
<dbReference type="NCBIfam" id="TIGR03033">
    <property type="entry name" value="phage_rel_nuc"/>
    <property type="match status" value="1"/>
</dbReference>
<evidence type="ECO:0000259" key="1">
    <source>
        <dbReference type="Pfam" id="PF09588"/>
    </source>
</evidence>
<dbReference type="InterPro" id="IPR011604">
    <property type="entry name" value="PDDEXK-like_dom_sf"/>
</dbReference>
<dbReference type="RefSeq" id="WP_200122858.1">
    <property type="nucleotide sequence ID" value="NZ_JAEILV010000009.1"/>
</dbReference>
<sequence>MTAISRDEWLALRNTGIGGSDAGTVLGVNPYKTPLQLYLEKRNELEPDDIGAKETVHFGNVLEDVVAQEYSRRTGRRVERCNTMLRHPKHDFMLGNLDRLVWEGDKRPQHRGEIRTRHLLECKTALGRFIDKSAWGPDGSDEVPITYMAQCQHYLAVTDAEQIDLAVLLSGPEFRIYPIRRDDELIAAMIEQEADFWEQVKSGRAPAMDYDHASTPDLLAKLYPGTDGSEIVLPDGALHWQQVMAEAKEQAKHYEGVATGAKNHLLHLMGNAAIGKLSDGSQFTRKAISRGSYTVDGVTYMDFRYKKAKEQAA</sequence>
<dbReference type="SUPFAM" id="SSF52980">
    <property type="entry name" value="Restriction endonuclease-like"/>
    <property type="match status" value="1"/>
</dbReference>
<feature type="domain" description="YqaJ viral recombinase" evidence="1">
    <location>
        <begin position="8"/>
        <end position="161"/>
    </location>
</feature>